<dbReference type="EMBL" id="JANFQO010000006">
    <property type="protein sequence ID" value="MCQ4164649.1"/>
    <property type="molecule type" value="Genomic_DNA"/>
</dbReference>
<name>A0ABT1QQU8_9GAMM</name>
<accession>A0ABT1QQU8</accession>
<dbReference type="Gene3D" id="2.130.10.10">
    <property type="entry name" value="YVTN repeat-like/Quinoprotein amine dehydrogenase"/>
    <property type="match status" value="1"/>
</dbReference>
<evidence type="ECO:0000313" key="3">
    <source>
        <dbReference type="Proteomes" id="UP001165498"/>
    </source>
</evidence>
<dbReference type="InterPro" id="IPR015943">
    <property type="entry name" value="WD40/YVTN_repeat-like_dom_sf"/>
</dbReference>
<keyword evidence="3" id="KW-1185">Reference proteome</keyword>
<evidence type="ECO:0000313" key="2">
    <source>
        <dbReference type="EMBL" id="MCQ4164649.1"/>
    </source>
</evidence>
<dbReference type="SUPFAM" id="SSF75011">
    <property type="entry name" value="3-carboxy-cis,cis-mucoante lactonizing enzyme"/>
    <property type="match status" value="1"/>
</dbReference>
<keyword evidence="1" id="KW-0732">Signal</keyword>
<dbReference type="Pfam" id="PF08309">
    <property type="entry name" value="LVIVD"/>
    <property type="match status" value="5"/>
</dbReference>
<dbReference type="InterPro" id="IPR013211">
    <property type="entry name" value="LVIVD"/>
</dbReference>
<reference evidence="2" key="1">
    <citation type="submission" date="2022-07" db="EMBL/GenBank/DDBJ databases">
        <title>Tahibacter sp., a new gammaproteobacterium isolated from the silt sample collected at pig farm.</title>
        <authorList>
            <person name="Chen H."/>
        </authorList>
    </citation>
    <scope>NUCLEOTIDE SEQUENCE</scope>
    <source>
        <strain evidence="2">P2K</strain>
    </source>
</reference>
<dbReference type="SUPFAM" id="SSF69322">
    <property type="entry name" value="Tricorn protease domain 2"/>
    <property type="match status" value="1"/>
</dbReference>
<organism evidence="2 3">
    <name type="scientific">Tahibacter harae</name>
    <dbReference type="NCBI Taxonomy" id="2963937"/>
    <lineage>
        <taxon>Bacteria</taxon>
        <taxon>Pseudomonadati</taxon>
        <taxon>Pseudomonadota</taxon>
        <taxon>Gammaproteobacteria</taxon>
        <taxon>Lysobacterales</taxon>
        <taxon>Rhodanobacteraceae</taxon>
        <taxon>Tahibacter</taxon>
    </lineage>
</organism>
<feature type="chain" id="PRO_5045840193" description="LVIVD repeat-containing protein" evidence="1">
    <location>
        <begin position="25"/>
        <end position="645"/>
    </location>
</feature>
<comment type="caution">
    <text evidence="2">The sequence shown here is derived from an EMBL/GenBank/DDBJ whole genome shotgun (WGS) entry which is preliminary data.</text>
</comment>
<feature type="signal peptide" evidence="1">
    <location>
        <begin position="1"/>
        <end position="24"/>
    </location>
</feature>
<dbReference type="Proteomes" id="UP001165498">
    <property type="component" value="Unassembled WGS sequence"/>
</dbReference>
<dbReference type="SUPFAM" id="SSF50969">
    <property type="entry name" value="YVTN repeat-like/Quinoprotein amine dehydrogenase"/>
    <property type="match status" value="1"/>
</dbReference>
<dbReference type="RefSeq" id="WP_255913527.1">
    <property type="nucleotide sequence ID" value="NZ_JANFQO010000006.1"/>
</dbReference>
<gene>
    <name evidence="2" type="ORF">NM961_07990</name>
</gene>
<protein>
    <recommendedName>
        <fullName evidence="4">LVIVD repeat-containing protein</fullName>
    </recommendedName>
</protein>
<evidence type="ECO:0000256" key="1">
    <source>
        <dbReference type="SAM" id="SignalP"/>
    </source>
</evidence>
<sequence length="645" mass="68186">MKAPHTVLALSLLAAAAAVASATAAPPAPTAFIAARGGNAVPPVAAESRVYFAAGSTLTVWDRNADGSLRFAGDTRTSPAKGLLNGLARQGDYLYASYRAHAEDVSGVAVYSIADRDHPQLLGQYPYSNGSLLYAQNIAIANGYLYVLDNEHGLFASNLANNPAMPVFSQVYTGWSNYDHVVVDGNRLYTTGRNFLSSTSFNIFDLSTPLAPQLLGSATLDGYDNFRLKVQPPYAYGVGLALNVTDFSDPAAITQRGRVDAPIAYEGLVLGSHAWSVGLQGIDVWNVTNPDAPAEAGHADIDSFATIATKVLGDDAFLATLADRLVRLDATQPATPTLRGEALLPGGAMTYDIAIRGDTALMLGSAYGLGVAERADLAPLGRMVADLELSIQGRAFEQLALDGDRAYLTSWGSGLVIADISNPRQPVQTGYWEYPFATAIAAAGNYAYVGRTTNGGELVVLDVTDPANPQPLASMETSKLMRLALHGNYLYVADEAQMGNTGAGLYILDVSKPAAPQLLSHFDGCGSTRDLALAPNGRRLLLACGDKAQLLDVSNPAAPVLLGSYAADTYSVALHGDRAYIGAQYGRLEEVSFADPAQPQLLQHWDQAAGVMRLQVGSDARVYAMTTVGGVYVYEVDRLFADGME</sequence>
<proteinExistence type="predicted"/>
<dbReference type="InterPro" id="IPR011044">
    <property type="entry name" value="Quino_amine_DH_bsu"/>
</dbReference>
<evidence type="ECO:0008006" key="4">
    <source>
        <dbReference type="Google" id="ProtNLM"/>
    </source>
</evidence>